<dbReference type="EMBL" id="MCFL01000007">
    <property type="protein sequence ID" value="ORZ38966.1"/>
    <property type="molecule type" value="Genomic_DNA"/>
</dbReference>
<evidence type="ECO:0000256" key="1">
    <source>
        <dbReference type="SAM" id="MobiDB-lite"/>
    </source>
</evidence>
<dbReference type="PANTHER" id="PTHR40132:SF1">
    <property type="entry name" value="PRE-MRNA-SPLICING FACTOR 38B"/>
    <property type="match status" value="1"/>
</dbReference>
<feature type="compositionally biased region" description="Basic and acidic residues" evidence="1">
    <location>
        <begin position="135"/>
        <end position="154"/>
    </location>
</feature>
<feature type="region of interest" description="Disordered" evidence="1">
    <location>
        <begin position="42"/>
        <end position="68"/>
    </location>
</feature>
<sequence length="268" mass="29876">MSKSNDIVQSLIRASLGAKASTVADDQLEAYVAKLIAEEAASKRKKYDSLGIAAYTQPDSPRRSNRPNLGYLRNVLKQTESHNTSVLQELQAAANAPRAAVTSSSSSRDSRRSVSPEKYSVTSSTASRSRGRGSVKHDGDRTKIVDSFHNHDPPACRGRSRQSRHHNHSRSRSRSRSHSPQPTRRSARRDNDAISPTHTQLNSSSAQSTRESRPRRRSRSPLGGRDRVERKLGMRDHDAPRQPSHRPSSSQSKERRRSGHAKQPKERP</sequence>
<reference evidence="2 3" key="1">
    <citation type="submission" date="2016-07" db="EMBL/GenBank/DDBJ databases">
        <title>Pervasive Adenine N6-methylation of Active Genes in Fungi.</title>
        <authorList>
            <consortium name="DOE Joint Genome Institute"/>
            <person name="Mondo S.J."/>
            <person name="Dannebaum R.O."/>
            <person name="Kuo R.C."/>
            <person name="Labutti K."/>
            <person name="Haridas S."/>
            <person name="Kuo A."/>
            <person name="Salamov A."/>
            <person name="Ahrendt S.R."/>
            <person name="Lipzen A."/>
            <person name="Sullivan W."/>
            <person name="Andreopoulos W.B."/>
            <person name="Clum A."/>
            <person name="Lindquist E."/>
            <person name="Daum C."/>
            <person name="Ramamoorthy G.K."/>
            <person name="Gryganskyi A."/>
            <person name="Culley D."/>
            <person name="Magnuson J.K."/>
            <person name="James T.Y."/>
            <person name="O'Malley M.A."/>
            <person name="Stajich J.E."/>
            <person name="Spatafora J.W."/>
            <person name="Visel A."/>
            <person name="Grigoriev I.V."/>
        </authorList>
    </citation>
    <scope>NUCLEOTIDE SEQUENCE [LARGE SCALE GENOMIC DNA]</scope>
    <source>
        <strain evidence="2 3">PL171</strain>
    </source>
</reference>
<accession>A0A1Y2HWJ2</accession>
<evidence type="ECO:0000313" key="3">
    <source>
        <dbReference type="Proteomes" id="UP000193411"/>
    </source>
</evidence>
<gene>
    <name evidence="2" type="ORF">BCR44DRAFT_188148</name>
</gene>
<evidence type="ECO:0000313" key="2">
    <source>
        <dbReference type="EMBL" id="ORZ38966.1"/>
    </source>
</evidence>
<keyword evidence="3" id="KW-1185">Reference proteome</keyword>
<protein>
    <submittedName>
        <fullName evidence="2">Uncharacterized protein</fullName>
    </submittedName>
</protein>
<feature type="compositionally biased region" description="Basic and acidic residues" evidence="1">
    <location>
        <begin position="224"/>
        <end position="240"/>
    </location>
</feature>
<feature type="region of interest" description="Disordered" evidence="1">
    <location>
        <begin position="91"/>
        <end position="268"/>
    </location>
</feature>
<feature type="compositionally biased region" description="Low complexity" evidence="1">
    <location>
        <begin position="241"/>
        <end position="251"/>
    </location>
</feature>
<dbReference type="OrthoDB" id="2431475at2759"/>
<dbReference type="PANTHER" id="PTHR40132">
    <property type="entry name" value="PRE-MRNA-SPLICING FACTOR 38B"/>
    <property type="match status" value="1"/>
</dbReference>
<proteinExistence type="predicted"/>
<feature type="compositionally biased region" description="Basic residues" evidence="1">
    <location>
        <begin position="158"/>
        <end position="177"/>
    </location>
</feature>
<comment type="caution">
    <text evidence="2">The sequence shown here is derived from an EMBL/GenBank/DDBJ whole genome shotgun (WGS) entry which is preliminary data.</text>
</comment>
<feature type="compositionally biased region" description="Polar residues" evidence="1">
    <location>
        <begin position="194"/>
        <end position="207"/>
    </location>
</feature>
<dbReference type="AlphaFoldDB" id="A0A1Y2HWJ2"/>
<dbReference type="Proteomes" id="UP000193411">
    <property type="component" value="Unassembled WGS sequence"/>
</dbReference>
<name>A0A1Y2HWJ2_9FUNG</name>
<organism evidence="2 3">
    <name type="scientific">Catenaria anguillulae PL171</name>
    <dbReference type="NCBI Taxonomy" id="765915"/>
    <lineage>
        <taxon>Eukaryota</taxon>
        <taxon>Fungi</taxon>
        <taxon>Fungi incertae sedis</taxon>
        <taxon>Blastocladiomycota</taxon>
        <taxon>Blastocladiomycetes</taxon>
        <taxon>Blastocladiales</taxon>
        <taxon>Catenariaceae</taxon>
        <taxon>Catenaria</taxon>
    </lineage>
</organism>
<dbReference type="STRING" id="765915.A0A1Y2HWJ2"/>